<reference evidence="1 2" key="1">
    <citation type="journal article" date="2024" name="G3 (Bethesda)">
        <title>Genome assembly of Hibiscus sabdariffa L. provides insights into metabolisms of medicinal natural products.</title>
        <authorList>
            <person name="Kim T."/>
        </authorList>
    </citation>
    <scope>NUCLEOTIDE SEQUENCE [LARGE SCALE GENOMIC DNA]</scope>
    <source>
        <strain evidence="1">TK-2024</strain>
        <tissue evidence="1">Old leaves</tissue>
    </source>
</reference>
<dbReference type="EMBL" id="JBBPBM010000004">
    <property type="protein sequence ID" value="KAK8587963.1"/>
    <property type="molecule type" value="Genomic_DNA"/>
</dbReference>
<name>A0ABR2FUZ8_9ROSI</name>
<proteinExistence type="predicted"/>
<comment type="caution">
    <text evidence="1">The sequence shown here is derived from an EMBL/GenBank/DDBJ whole genome shotgun (WGS) entry which is preliminary data.</text>
</comment>
<sequence length="229" mass="24057">MGEFGRTLKFGNMDENFEFRSDEKQRTDKKGKGGNCDASVISVPFVAPVVSGSITVDSALKGKGVIDSAMNSNSSPNASTLVSKEPVASSDMAIASPLPLKPVVVTPWPSALQNGRNVIAGFSNKFSALAAPVETVLSDIVVYVHLPEDVTTSIDGAHVEIDSSPKKTRAAAKAEIVSFFTGLIGTKDPGVVGADSSLVRELLSFTMPVDVVDLLVSDVTDEEIKVAIF</sequence>
<protein>
    <submittedName>
        <fullName evidence="1">Uncharacterized protein</fullName>
    </submittedName>
</protein>
<evidence type="ECO:0000313" key="2">
    <source>
        <dbReference type="Proteomes" id="UP001472677"/>
    </source>
</evidence>
<accession>A0ABR2FUZ8</accession>
<keyword evidence="2" id="KW-1185">Reference proteome</keyword>
<organism evidence="1 2">
    <name type="scientific">Hibiscus sabdariffa</name>
    <name type="common">roselle</name>
    <dbReference type="NCBI Taxonomy" id="183260"/>
    <lineage>
        <taxon>Eukaryota</taxon>
        <taxon>Viridiplantae</taxon>
        <taxon>Streptophyta</taxon>
        <taxon>Embryophyta</taxon>
        <taxon>Tracheophyta</taxon>
        <taxon>Spermatophyta</taxon>
        <taxon>Magnoliopsida</taxon>
        <taxon>eudicotyledons</taxon>
        <taxon>Gunneridae</taxon>
        <taxon>Pentapetalae</taxon>
        <taxon>rosids</taxon>
        <taxon>malvids</taxon>
        <taxon>Malvales</taxon>
        <taxon>Malvaceae</taxon>
        <taxon>Malvoideae</taxon>
        <taxon>Hibiscus</taxon>
    </lineage>
</organism>
<evidence type="ECO:0000313" key="1">
    <source>
        <dbReference type="EMBL" id="KAK8587963.1"/>
    </source>
</evidence>
<dbReference type="Proteomes" id="UP001472677">
    <property type="component" value="Unassembled WGS sequence"/>
</dbReference>
<gene>
    <name evidence="1" type="ORF">V6N12_022424</name>
</gene>